<organism evidence="2 3">
    <name type="scientific">Porites evermanni</name>
    <dbReference type="NCBI Taxonomy" id="104178"/>
    <lineage>
        <taxon>Eukaryota</taxon>
        <taxon>Metazoa</taxon>
        <taxon>Cnidaria</taxon>
        <taxon>Anthozoa</taxon>
        <taxon>Hexacorallia</taxon>
        <taxon>Scleractinia</taxon>
        <taxon>Fungiina</taxon>
        <taxon>Poritidae</taxon>
        <taxon>Porites</taxon>
    </lineage>
</organism>
<feature type="region of interest" description="Disordered" evidence="1">
    <location>
        <begin position="36"/>
        <end position="107"/>
    </location>
</feature>
<comment type="caution">
    <text evidence="2">The sequence shown here is derived from an EMBL/GenBank/DDBJ whole genome shotgun (WGS) entry which is preliminary data.</text>
</comment>
<protein>
    <submittedName>
        <fullName evidence="2">Uncharacterized protein</fullName>
    </submittedName>
</protein>
<accession>A0ABN8LSN1</accession>
<evidence type="ECO:0000313" key="3">
    <source>
        <dbReference type="Proteomes" id="UP001159427"/>
    </source>
</evidence>
<dbReference type="EMBL" id="CALNXI010000095">
    <property type="protein sequence ID" value="CAH3018741.1"/>
    <property type="molecule type" value="Genomic_DNA"/>
</dbReference>
<feature type="compositionally biased region" description="Polar residues" evidence="1">
    <location>
        <begin position="40"/>
        <end position="73"/>
    </location>
</feature>
<name>A0ABN8LSN1_9CNID</name>
<evidence type="ECO:0000313" key="2">
    <source>
        <dbReference type="EMBL" id="CAH3018741.1"/>
    </source>
</evidence>
<proteinExistence type="predicted"/>
<dbReference type="Proteomes" id="UP001159427">
    <property type="component" value="Unassembled WGS sequence"/>
</dbReference>
<reference evidence="2 3" key="1">
    <citation type="submission" date="2022-05" db="EMBL/GenBank/DDBJ databases">
        <authorList>
            <consortium name="Genoscope - CEA"/>
            <person name="William W."/>
        </authorList>
    </citation>
    <scope>NUCLEOTIDE SEQUENCE [LARGE SCALE GENOMIC DNA]</scope>
</reference>
<keyword evidence="3" id="KW-1185">Reference proteome</keyword>
<sequence>MVVWLLGNREKETNFTTSMSGIKKELAVFAENYKERNQWRRTTGPPTSKTMPVSEWSPSSDNTLSTVSENPSPLISPFKTDRKRSYKLKDYRGKDPIASTDLDYKER</sequence>
<evidence type="ECO:0000256" key="1">
    <source>
        <dbReference type="SAM" id="MobiDB-lite"/>
    </source>
</evidence>
<gene>
    <name evidence="2" type="ORF">PEVE_00044558</name>
</gene>